<dbReference type="EMBL" id="PPEI02000006">
    <property type="protein sequence ID" value="PWN61338.1"/>
    <property type="molecule type" value="Genomic_DNA"/>
</dbReference>
<comment type="caution">
    <text evidence="2">The sequence shown here is derived from an EMBL/GenBank/DDBJ whole genome shotgun (WGS) entry which is preliminary data.</text>
</comment>
<keyword evidence="3" id="KW-1185">Reference proteome</keyword>
<accession>A0A316WQ64</accession>
<dbReference type="RefSeq" id="WP_109623379.1">
    <property type="nucleotide sequence ID" value="NZ_PPEI02000006.1"/>
</dbReference>
<protein>
    <submittedName>
        <fullName evidence="2">Uncharacterized protein</fullName>
    </submittedName>
</protein>
<reference evidence="2" key="1">
    <citation type="submission" date="2018-04" db="EMBL/GenBank/DDBJ databases">
        <title>Draft Genome Sequences of Chryseobacterium lactis NCTC11390T isolated from milk, Chryseobacterium oncorhynchi 701B-08T from rainbow trout, and Chryseobacterium viscerum 687B-08T from diseased fish.</title>
        <authorList>
            <person name="Jeong J.-J."/>
            <person name="Lee Y.J."/>
            <person name="Pathiraja D."/>
            <person name="Park B."/>
            <person name="Choi I.-G."/>
            <person name="Kim K.D."/>
        </authorList>
    </citation>
    <scope>NUCLEOTIDE SEQUENCE [LARGE SCALE GENOMIC DNA]</scope>
    <source>
        <strain evidence="2">701B-08</strain>
    </source>
</reference>
<evidence type="ECO:0000256" key="1">
    <source>
        <dbReference type="SAM" id="SignalP"/>
    </source>
</evidence>
<evidence type="ECO:0000313" key="2">
    <source>
        <dbReference type="EMBL" id="PWN61338.1"/>
    </source>
</evidence>
<name>A0A316WQ64_9FLAO</name>
<feature type="chain" id="PRO_5016282389" evidence="1">
    <location>
        <begin position="22"/>
        <end position="223"/>
    </location>
</feature>
<dbReference type="AlphaFoldDB" id="A0A316WQ64"/>
<sequence length="223" mass="25515">MKNYKIILLLFLTMMGQHLTAQTEVKKPKEVFELFFGSFLNNDESIHLKLNDYLRPTVGGKDAFQVDFKGTSENVVKSSAEAFLSIFPKAAANACKKEAEDYFTVLFSNFRNAKLNIKEVKVVPNEYVEGQKIAEVTYSVSFKVPANITPEPSTDLKKIKTDDLKKYLGQLTQDFKTADKTVTVDQEFSLYELKEGDKIYYWNGSPDQIVTNLTDFYFDNFNQ</sequence>
<keyword evidence="1" id="KW-0732">Signal</keyword>
<dbReference type="OrthoDB" id="1243155at2"/>
<evidence type="ECO:0000313" key="3">
    <source>
        <dbReference type="Proteomes" id="UP000236182"/>
    </source>
</evidence>
<gene>
    <name evidence="2" type="ORF">C1638_018180</name>
</gene>
<dbReference type="Proteomes" id="UP000236182">
    <property type="component" value="Unassembled WGS sequence"/>
</dbReference>
<feature type="signal peptide" evidence="1">
    <location>
        <begin position="1"/>
        <end position="21"/>
    </location>
</feature>
<organism evidence="2 3">
    <name type="scientific">Chryseobacterium oncorhynchi</name>
    <dbReference type="NCBI Taxonomy" id="741074"/>
    <lineage>
        <taxon>Bacteria</taxon>
        <taxon>Pseudomonadati</taxon>
        <taxon>Bacteroidota</taxon>
        <taxon>Flavobacteriia</taxon>
        <taxon>Flavobacteriales</taxon>
        <taxon>Weeksellaceae</taxon>
        <taxon>Chryseobacterium group</taxon>
        <taxon>Chryseobacterium</taxon>
    </lineage>
</organism>
<proteinExistence type="predicted"/>